<feature type="compositionally biased region" description="Low complexity" evidence="2">
    <location>
        <begin position="150"/>
        <end position="167"/>
    </location>
</feature>
<dbReference type="InParanoid" id="A0A482WT63"/>
<evidence type="ECO:0000313" key="4">
    <source>
        <dbReference type="Proteomes" id="UP000291343"/>
    </source>
</evidence>
<dbReference type="OrthoDB" id="6631188at2759"/>
<name>A0A482WT63_LAOST</name>
<dbReference type="PANTHER" id="PTHR46949">
    <property type="entry name" value="LEUCINE REPEAT ADAPTER PROTEIN 25"/>
    <property type="match status" value="1"/>
</dbReference>
<feature type="region of interest" description="Disordered" evidence="2">
    <location>
        <begin position="248"/>
        <end position="267"/>
    </location>
</feature>
<dbReference type="STRING" id="195883.A0A482WT63"/>
<dbReference type="Proteomes" id="UP000291343">
    <property type="component" value="Unassembled WGS sequence"/>
</dbReference>
<dbReference type="InterPro" id="IPR039499">
    <property type="entry name" value="LURA1/LRA25"/>
</dbReference>
<accession>A0A482WT63</accession>
<dbReference type="Pfam" id="PF14854">
    <property type="entry name" value="LURAP"/>
    <property type="match status" value="1"/>
</dbReference>
<protein>
    <recommendedName>
        <fullName evidence="5">Protein FAM89A</fullName>
    </recommendedName>
</protein>
<evidence type="ECO:0000313" key="3">
    <source>
        <dbReference type="EMBL" id="RZF36744.1"/>
    </source>
</evidence>
<keyword evidence="4" id="KW-1185">Reference proteome</keyword>
<gene>
    <name evidence="3" type="ORF">LSTR_LSTR005057</name>
</gene>
<feature type="compositionally biased region" description="Basic residues" evidence="2">
    <location>
        <begin position="35"/>
        <end position="50"/>
    </location>
</feature>
<organism evidence="3 4">
    <name type="scientific">Laodelphax striatellus</name>
    <name type="common">Small brown planthopper</name>
    <name type="synonym">Delphax striatella</name>
    <dbReference type="NCBI Taxonomy" id="195883"/>
    <lineage>
        <taxon>Eukaryota</taxon>
        <taxon>Metazoa</taxon>
        <taxon>Ecdysozoa</taxon>
        <taxon>Arthropoda</taxon>
        <taxon>Hexapoda</taxon>
        <taxon>Insecta</taxon>
        <taxon>Pterygota</taxon>
        <taxon>Neoptera</taxon>
        <taxon>Paraneoptera</taxon>
        <taxon>Hemiptera</taxon>
        <taxon>Auchenorrhyncha</taxon>
        <taxon>Fulgoroidea</taxon>
        <taxon>Delphacidae</taxon>
        <taxon>Criomorphinae</taxon>
        <taxon>Laodelphax</taxon>
    </lineage>
</organism>
<proteinExistence type="inferred from homology"/>
<dbReference type="AlphaFoldDB" id="A0A482WT63"/>
<evidence type="ECO:0000256" key="1">
    <source>
        <dbReference type="ARBA" id="ARBA00038125"/>
    </source>
</evidence>
<feature type="region of interest" description="Disordered" evidence="2">
    <location>
        <begin position="1"/>
        <end position="56"/>
    </location>
</feature>
<reference evidence="3 4" key="1">
    <citation type="journal article" date="2017" name="Gigascience">
        <title>Genome sequence of the small brown planthopper, Laodelphax striatellus.</title>
        <authorList>
            <person name="Zhu J."/>
            <person name="Jiang F."/>
            <person name="Wang X."/>
            <person name="Yang P."/>
            <person name="Bao Y."/>
            <person name="Zhao W."/>
            <person name="Wang W."/>
            <person name="Lu H."/>
            <person name="Wang Q."/>
            <person name="Cui N."/>
            <person name="Li J."/>
            <person name="Chen X."/>
            <person name="Luo L."/>
            <person name="Yu J."/>
            <person name="Kang L."/>
            <person name="Cui F."/>
        </authorList>
    </citation>
    <scope>NUCLEOTIDE SEQUENCE [LARGE SCALE GENOMIC DNA]</scope>
    <source>
        <strain evidence="3">Lst14</strain>
    </source>
</reference>
<dbReference type="EMBL" id="QKKF02025899">
    <property type="protein sequence ID" value="RZF36744.1"/>
    <property type="molecule type" value="Genomic_DNA"/>
</dbReference>
<feature type="region of interest" description="Disordered" evidence="2">
    <location>
        <begin position="132"/>
        <end position="181"/>
    </location>
</feature>
<evidence type="ECO:0000256" key="2">
    <source>
        <dbReference type="SAM" id="MobiDB-lite"/>
    </source>
</evidence>
<comment type="caution">
    <text evidence="3">The sequence shown here is derived from an EMBL/GenBank/DDBJ whole genome shotgun (WGS) entry which is preliminary data.</text>
</comment>
<evidence type="ECO:0008006" key="5">
    <source>
        <dbReference type="Google" id="ProtNLM"/>
    </source>
</evidence>
<dbReference type="PANTHER" id="PTHR46949:SF1">
    <property type="entry name" value="AT07979P2"/>
    <property type="match status" value="1"/>
</dbReference>
<sequence>MLAAVNGRAGGGSKAKPPPVPPRPNKNVIAEAMARNRRTGQHVHAQKKQRPVTGNGVFVNGGAQVLPISGHPVKMGPCRITIPPPPSSDDDDCSAAAAAYRRAITMASLQGLPPLPKSLSGANLLENSGLPEQLRLPHPSVPPPPPPTMHPEAVPGGSSSASSTMSSKRMPPPPPPPRKLTTLDTQLAILRKEMYSLRELDLNLLSQLWSLNESIQEFRQIQEALSPPSPSSDIEDDILYSNLSALPEHHTLSSSSSRSSSGDYRDV</sequence>
<comment type="similarity">
    <text evidence="1">Belongs to the FAM89 family.</text>
</comment>
<feature type="compositionally biased region" description="Pro residues" evidence="2">
    <location>
        <begin position="139"/>
        <end position="149"/>
    </location>
</feature>
<dbReference type="SMR" id="A0A482WT63"/>